<dbReference type="Proteomes" id="UP000322165">
    <property type="component" value="Unassembled WGS sequence"/>
</dbReference>
<keyword evidence="1" id="KW-0732">Signal</keyword>
<feature type="chain" id="PRO_5022661797" evidence="1">
    <location>
        <begin position="34"/>
        <end position="101"/>
    </location>
</feature>
<reference evidence="2 3" key="1">
    <citation type="submission" date="2019-09" db="EMBL/GenBank/DDBJ databases">
        <title>Arenimonas chukotkensis sp. nov., a bacterium isolated from Chukotka hot spring, Arctic region, Russia.</title>
        <authorList>
            <person name="Zayulina K.S."/>
            <person name="Prokofeva M.I."/>
            <person name="Elcheninov A.G."/>
            <person name="Novikov A."/>
            <person name="Kochetkova T.V."/>
            <person name="Kublanov I.V."/>
        </authorList>
    </citation>
    <scope>NUCLEOTIDE SEQUENCE [LARGE SCALE GENOMIC DNA]</scope>
    <source>
        <strain evidence="2 3">3729k</strain>
    </source>
</reference>
<evidence type="ECO:0000313" key="3">
    <source>
        <dbReference type="Proteomes" id="UP000322165"/>
    </source>
</evidence>
<dbReference type="EMBL" id="VUOD01000004">
    <property type="protein sequence ID" value="KAA2285062.1"/>
    <property type="molecule type" value="Genomic_DNA"/>
</dbReference>
<name>A0A5B2ZDC6_9GAMM</name>
<proteinExistence type="predicted"/>
<dbReference type="RefSeq" id="WP_149860561.1">
    <property type="nucleotide sequence ID" value="NZ_VUOD01000004.1"/>
</dbReference>
<accession>A0A5B2ZDC6</accession>
<protein>
    <submittedName>
        <fullName evidence="2">Uncharacterized protein</fullName>
    </submittedName>
</protein>
<reference evidence="2 3" key="2">
    <citation type="submission" date="2019-09" db="EMBL/GenBank/DDBJ databases">
        <authorList>
            <person name="Mazur A."/>
        </authorList>
    </citation>
    <scope>NUCLEOTIDE SEQUENCE [LARGE SCALE GENOMIC DNA]</scope>
    <source>
        <strain evidence="2 3">3729k</strain>
    </source>
</reference>
<dbReference type="AlphaFoldDB" id="A0A5B2ZDC6"/>
<comment type="caution">
    <text evidence="2">The sequence shown here is derived from an EMBL/GenBank/DDBJ whole genome shotgun (WGS) entry which is preliminary data.</text>
</comment>
<evidence type="ECO:0000256" key="1">
    <source>
        <dbReference type="SAM" id="SignalP"/>
    </source>
</evidence>
<gene>
    <name evidence="2" type="ORF">F0415_07410</name>
</gene>
<sequence>MNAARKHLFREIPVAMAAFGIALGMALAPMAMAQEGAAVAAQGAAVTAKAQLGFRIVIHDVVRVEDGRWDRADEGRSAHLPRFQVREDAVDGRPVLTITQP</sequence>
<organism evidence="2 3">
    <name type="scientific">Arenimonas fontis</name>
    <dbReference type="NCBI Taxonomy" id="2608255"/>
    <lineage>
        <taxon>Bacteria</taxon>
        <taxon>Pseudomonadati</taxon>
        <taxon>Pseudomonadota</taxon>
        <taxon>Gammaproteobacteria</taxon>
        <taxon>Lysobacterales</taxon>
        <taxon>Lysobacteraceae</taxon>
        <taxon>Arenimonas</taxon>
    </lineage>
</organism>
<keyword evidence="3" id="KW-1185">Reference proteome</keyword>
<feature type="signal peptide" evidence="1">
    <location>
        <begin position="1"/>
        <end position="33"/>
    </location>
</feature>
<evidence type="ECO:0000313" key="2">
    <source>
        <dbReference type="EMBL" id="KAA2285062.1"/>
    </source>
</evidence>